<protein>
    <recommendedName>
        <fullName evidence="2">Zinc knuckle CX2CX4HX4C domain-containing protein</fullName>
    </recommendedName>
</protein>
<dbReference type="Pfam" id="PF14392">
    <property type="entry name" value="zf-CCHC_4"/>
    <property type="match status" value="1"/>
</dbReference>
<keyword evidence="1" id="KW-1133">Transmembrane helix</keyword>
<gene>
    <name evidence="3" type="ORF">ES288_A11G123100v1</name>
</gene>
<keyword evidence="4" id="KW-1185">Reference proteome</keyword>
<feature type="domain" description="Zinc knuckle CX2CX4HX4C" evidence="2">
    <location>
        <begin position="50"/>
        <end position="94"/>
    </location>
</feature>
<dbReference type="Proteomes" id="UP000323506">
    <property type="component" value="Chromosome A11"/>
</dbReference>
<reference evidence="3 4" key="1">
    <citation type="submission" date="2019-06" db="EMBL/GenBank/DDBJ databases">
        <title>WGS assembly of Gossypium darwinii.</title>
        <authorList>
            <person name="Chen Z.J."/>
            <person name="Sreedasyam A."/>
            <person name="Ando A."/>
            <person name="Song Q."/>
            <person name="De L."/>
            <person name="Hulse-Kemp A."/>
            <person name="Ding M."/>
            <person name="Ye W."/>
            <person name="Kirkbride R."/>
            <person name="Jenkins J."/>
            <person name="Plott C."/>
            <person name="Lovell J."/>
            <person name="Lin Y.-M."/>
            <person name="Vaughn R."/>
            <person name="Liu B."/>
            <person name="Li W."/>
            <person name="Simpson S."/>
            <person name="Scheffler B."/>
            <person name="Saski C."/>
            <person name="Grover C."/>
            <person name="Hu G."/>
            <person name="Conover J."/>
            <person name="Carlson J."/>
            <person name="Shu S."/>
            <person name="Boston L."/>
            <person name="Williams M."/>
            <person name="Peterson D."/>
            <person name="Mcgee K."/>
            <person name="Jones D."/>
            <person name="Wendel J."/>
            <person name="Stelly D."/>
            <person name="Grimwood J."/>
            <person name="Schmutz J."/>
        </authorList>
    </citation>
    <scope>NUCLEOTIDE SEQUENCE [LARGE SCALE GENOMIC DNA]</scope>
    <source>
        <strain evidence="3">1808015.09</strain>
    </source>
</reference>
<dbReference type="EMBL" id="CM017698">
    <property type="protein sequence ID" value="TYG93603.1"/>
    <property type="molecule type" value="Genomic_DNA"/>
</dbReference>
<evidence type="ECO:0000313" key="4">
    <source>
        <dbReference type="Proteomes" id="UP000323506"/>
    </source>
</evidence>
<dbReference type="AlphaFoldDB" id="A0A5D2EJF8"/>
<proteinExistence type="predicted"/>
<keyword evidence="1" id="KW-0812">Transmembrane</keyword>
<feature type="transmembrane region" description="Helical" evidence="1">
    <location>
        <begin position="20"/>
        <end position="42"/>
    </location>
</feature>
<name>A0A5D2EJF8_GOSDA</name>
<dbReference type="InterPro" id="IPR025836">
    <property type="entry name" value="Zn_knuckle_CX2CX4HX4C"/>
</dbReference>
<evidence type="ECO:0000313" key="3">
    <source>
        <dbReference type="EMBL" id="TYG93603.1"/>
    </source>
</evidence>
<accession>A0A5D2EJF8</accession>
<keyword evidence="1" id="KW-0472">Membrane</keyword>
<sequence length="199" mass="23075">MGYFSDWVGWFVLCNWTNGLLLFLRFFIFVLFLVFNFCFFILTGPGEMGLLQPLKRRKQIRFCGNCTYVRIKYERLPLFCFWCGRLGHNNSFFEAKMALGVETSEVGWDLSLRAQSRRALAMNNVWLKEEGDWKTDENKEDGYSIKNLVGNKKSDYGQAFDPILGFNLEGKLTGGQCTCPILPTQTQQITTHYKQTNTH</sequence>
<evidence type="ECO:0000256" key="1">
    <source>
        <dbReference type="SAM" id="Phobius"/>
    </source>
</evidence>
<evidence type="ECO:0000259" key="2">
    <source>
        <dbReference type="Pfam" id="PF14392"/>
    </source>
</evidence>
<organism evidence="3 4">
    <name type="scientific">Gossypium darwinii</name>
    <name type="common">Darwin's cotton</name>
    <name type="synonym">Gossypium barbadense var. darwinii</name>
    <dbReference type="NCBI Taxonomy" id="34276"/>
    <lineage>
        <taxon>Eukaryota</taxon>
        <taxon>Viridiplantae</taxon>
        <taxon>Streptophyta</taxon>
        <taxon>Embryophyta</taxon>
        <taxon>Tracheophyta</taxon>
        <taxon>Spermatophyta</taxon>
        <taxon>Magnoliopsida</taxon>
        <taxon>eudicotyledons</taxon>
        <taxon>Gunneridae</taxon>
        <taxon>Pentapetalae</taxon>
        <taxon>rosids</taxon>
        <taxon>malvids</taxon>
        <taxon>Malvales</taxon>
        <taxon>Malvaceae</taxon>
        <taxon>Malvoideae</taxon>
        <taxon>Gossypium</taxon>
    </lineage>
</organism>